<name>A0A812DW95_ACAPH</name>
<dbReference type="AlphaFoldDB" id="A0A812DW95"/>
<dbReference type="EMBL" id="CAHIKZ030004384">
    <property type="protein sequence ID" value="CAE1310050.1"/>
    <property type="molecule type" value="Genomic_DNA"/>
</dbReference>
<reference evidence="1" key="1">
    <citation type="submission" date="2021-01" db="EMBL/GenBank/DDBJ databases">
        <authorList>
            <person name="Li R."/>
            <person name="Bekaert M."/>
        </authorList>
    </citation>
    <scope>NUCLEOTIDE SEQUENCE</scope>
    <source>
        <strain evidence="1">Farmed</strain>
    </source>
</reference>
<evidence type="ECO:0000313" key="2">
    <source>
        <dbReference type="Proteomes" id="UP000597762"/>
    </source>
</evidence>
<sequence>MGLIYSLSTEVSPHRVHQPLKRYGLNIFIADRSIPIRCLNIFVADRSIPSPGSSTKRYGLNIFVADRSIPSPGSSTKRYGLNIFIADRIPHRVHQPRDMGLIYSLPTPSPGSYRCRHRSSTTDNNIFRFPSPGSSTKRYGLNIFVADRSIPHRVHQPRDMGLIYSLPTKYPSPGSSTKRYGLNVFVADRSIPHRVHQPRDMGLIYSLPTEVSPHRVHQPRDMGLIYSLSTEVSPHRVHQPKIWA</sequence>
<evidence type="ECO:0000313" key="1">
    <source>
        <dbReference type="EMBL" id="CAE1310050.1"/>
    </source>
</evidence>
<organism evidence="1 2">
    <name type="scientific">Acanthosepion pharaonis</name>
    <name type="common">Pharaoh cuttlefish</name>
    <name type="synonym">Sepia pharaonis</name>
    <dbReference type="NCBI Taxonomy" id="158019"/>
    <lineage>
        <taxon>Eukaryota</taxon>
        <taxon>Metazoa</taxon>
        <taxon>Spiralia</taxon>
        <taxon>Lophotrochozoa</taxon>
        <taxon>Mollusca</taxon>
        <taxon>Cephalopoda</taxon>
        <taxon>Coleoidea</taxon>
        <taxon>Decapodiformes</taxon>
        <taxon>Sepiida</taxon>
        <taxon>Sepiina</taxon>
        <taxon>Sepiidae</taxon>
        <taxon>Acanthosepion</taxon>
    </lineage>
</organism>
<protein>
    <submittedName>
        <fullName evidence="1">Uncharacterized protein</fullName>
    </submittedName>
</protein>
<keyword evidence="2" id="KW-1185">Reference proteome</keyword>
<gene>
    <name evidence="1" type="ORF">SPHA_61695</name>
</gene>
<accession>A0A812DW95</accession>
<dbReference type="Proteomes" id="UP000597762">
    <property type="component" value="Unassembled WGS sequence"/>
</dbReference>
<proteinExistence type="predicted"/>
<comment type="caution">
    <text evidence="1">The sequence shown here is derived from an EMBL/GenBank/DDBJ whole genome shotgun (WGS) entry which is preliminary data.</text>
</comment>